<reference evidence="1 2" key="1">
    <citation type="submission" date="2023-12" db="EMBL/GenBank/DDBJ databases">
        <title>Sinomonas terricola sp. nov, isolated from litchi orchard soil in Guangdong, PR China.</title>
        <authorList>
            <person name="Jiaxin W."/>
            <person name="Yang Z."/>
            <person name="Honghui Z."/>
        </authorList>
    </citation>
    <scope>NUCLEOTIDE SEQUENCE [LARGE SCALE GENOMIC DNA]</scope>
    <source>
        <strain evidence="1 2">JGH33</strain>
    </source>
</reference>
<organism evidence="1 2">
    <name type="scientific">Sinomonas terricola</name>
    <dbReference type="NCBI Taxonomy" id="3110330"/>
    <lineage>
        <taxon>Bacteria</taxon>
        <taxon>Bacillati</taxon>
        <taxon>Actinomycetota</taxon>
        <taxon>Actinomycetes</taxon>
        <taxon>Micrococcales</taxon>
        <taxon>Micrococcaceae</taxon>
        <taxon>Sinomonas</taxon>
    </lineage>
</organism>
<sequence>MSLFRQKRDFGPPELIWNGMPQRSPGRPNHMPVTRETALKHSAVWACLNLRASLISTMPIDVFRRSGGLDKEIKKPDVLVTPWTYAEGQPVDVTEWLYGSQYDLDRGGNAFGRIAAWDGFGNPSLIQPLPLEEVTVSVKNRRIDHYKVGQEELKPFEVWHERQFTLSGVPVGLSPIAYAAASIGGYLSAQQFAQDWFGNGARPGSILKNTQKTFKKGETQVVKRQFMASVQNGEPFVTGSDWEYKMINGNAAETAFIESREFGITDAARFLGVPGDMIDAPAKGSSVTYANVTQRNLQLLIINLGPAIARRERALSRLVPSQQHVKLKTDAILRMDPETRQRVIKSRIDSRTLDVDEARELENLPPLTQAQKDKFKELFTKYTDALKEDEQLPEGGDPA</sequence>
<dbReference type="EMBL" id="JAYGGQ010000004">
    <property type="protein sequence ID" value="MEA5454480.1"/>
    <property type="molecule type" value="Genomic_DNA"/>
</dbReference>
<keyword evidence="2" id="KW-1185">Reference proteome</keyword>
<proteinExistence type="predicted"/>
<dbReference type="Gene3D" id="1.20.1270.210">
    <property type="match status" value="1"/>
</dbReference>
<evidence type="ECO:0000313" key="2">
    <source>
        <dbReference type="Proteomes" id="UP001304769"/>
    </source>
</evidence>
<name>A0ABU5T4A9_9MICC</name>
<dbReference type="NCBIfam" id="TIGR01537">
    <property type="entry name" value="portal_HK97"/>
    <property type="match status" value="1"/>
</dbReference>
<protein>
    <submittedName>
        <fullName evidence="1">Phage portal protein</fullName>
    </submittedName>
</protein>
<evidence type="ECO:0000313" key="1">
    <source>
        <dbReference type="EMBL" id="MEA5454480.1"/>
    </source>
</evidence>
<accession>A0ABU5T4A9</accession>
<dbReference type="RefSeq" id="WP_323278325.1">
    <property type="nucleotide sequence ID" value="NZ_JAYGGQ010000004.1"/>
</dbReference>
<dbReference type="Pfam" id="PF04860">
    <property type="entry name" value="Phage_portal"/>
    <property type="match status" value="1"/>
</dbReference>
<dbReference type="InterPro" id="IPR006427">
    <property type="entry name" value="Portal_HK97"/>
</dbReference>
<dbReference type="Proteomes" id="UP001304769">
    <property type="component" value="Unassembled WGS sequence"/>
</dbReference>
<comment type="caution">
    <text evidence="1">The sequence shown here is derived from an EMBL/GenBank/DDBJ whole genome shotgun (WGS) entry which is preliminary data.</text>
</comment>
<gene>
    <name evidence="1" type="ORF">SPF06_07080</name>
</gene>
<dbReference type="InterPro" id="IPR006944">
    <property type="entry name" value="Phage/GTA_portal"/>
</dbReference>